<sequence length="80" mass="8960">MNSESNYGRLSHGSFNGEEETYSAQGSAVSDNVVQYSHETYGMTEAEYNAYLSAGEESARLCDDIHYYLFNTPNAAAYFY</sequence>
<comment type="caution">
    <text evidence="2">The sequence shown here is derived from an EMBL/GenBank/DDBJ whole genome shotgun (WGS) entry which is preliminary data.</text>
</comment>
<dbReference type="RefSeq" id="WP_187466296.1">
    <property type="nucleotide sequence ID" value="NZ_JACSIT010000091.1"/>
</dbReference>
<evidence type="ECO:0000313" key="3">
    <source>
        <dbReference type="Proteomes" id="UP000650081"/>
    </source>
</evidence>
<name>A0A923TCX5_9BACT</name>
<dbReference type="EMBL" id="JACSIT010000091">
    <property type="protein sequence ID" value="MBC6994212.1"/>
    <property type="molecule type" value="Genomic_DNA"/>
</dbReference>
<evidence type="ECO:0000256" key="1">
    <source>
        <dbReference type="SAM" id="MobiDB-lite"/>
    </source>
</evidence>
<dbReference type="AlphaFoldDB" id="A0A923TCX5"/>
<proteinExistence type="predicted"/>
<gene>
    <name evidence="2" type="ORF">H9S92_08570</name>
</gene>
<accession>A0A923TCX5</accession>
<dbReference type="Proteomes" id="UP000650081">
    <property type="component" value="Unassembled WGS sequence"/>
</dbReference>
<reference evidence="2" key="1">
    <citation type="submission" date="2020-08" db="EMBL/GenBank/DDBJ databases">
        <title>Lewinella bacteria from marine environments.</title>
        <authorList>
            <person name="Zhong Y."/>
        </authorList>
    </citation>
    <scope>NUCLEOTIDE SEQUENCE</scope>
    <source>
        <strain evidence="2">KCTC 42187</strain>
    </source>
</reference>
<feature type="region of interest" description="Disordered" evidence="1">
    <location>
        <begin position="1"/>
        <end position="26"/>
    </location>
</feature>
<evidence type="ECO:0000313" key="2">
    <source>
        <dbReference type="EMBL" id="MBC6994212.1"/>
    </source>
</evidence>
<keyword evidence="3" id="KW-1185">Reference proteome</keyword>
<protein>
    <submittedName>
        <fullName evidence="2">Uncharacterized protein</fullName>
    </submittedName>
</protein>
<organism evidence="2 3">
    <name type="scientific">Neolewinella lacunae</name>
    <dbReference type="NCBI Taxonomy" id="1517758"/>
    <lineage>
        <taxon>Bacteria</taxon>
        <taxon>Pseudomonadati</taxon>
        <taxon>Bacteroidota</taxon>
        <taxon>Saprospiria</taxon>
        <taxon>Saprospirales</taxon>
        <taxon>Lewinellaceae</taxon>
        <taxon>Neolewinella</taxon>
    </lineage>
</organism>